<proteinExistence type="predicted"/>
<evidence type="ECO:0000313" key="2">
    <source>
        <dbReference type="EMBL" id="BFO21615.1"/>
    </source>
</evidence>
<reference evidence="2" key="1">
    <citation type="submission" date="2024-06" db="EMBL/GenBank/DDBJ databases">
        <authorList>
            <consortium name="consrtm"/>
            <person name="Uemura M."/>
            <person name="Terahara T."/>
        </authorList>
    </citation>
    <scope>NUCLEOTIDE SEQUENCE</scope>
    <source>
        <strain evidence="2">KM77-8</strain>
    </source>
</reference>
<organism evidence="2">
    <name type="scientific">Streptomyces haneummycinicus</name>
    <dbReference type="NCBI Taxonomy" id="3074435"/>
    <lineage>
        <taxon>Bacteria</taxon>
        <taxon>Bacillati</taxon>
        <taxon>Actinomycetota</taxon>
        <taxon>Actinomycetes</taxon>
        <taxon>Kitasatosporales</taxon>
        <taxon>Streptomycetaceae</taxon>
        <taxon>Streptomyces</taxon>
    </lineage>
</organism>
<feature type="compositionally biased region" description="Polar residues" evidence="1">
    <location>
        <begin position="130"/>
        <end position="139"/>
    </location>
</feature>
<evidence type="ECO:0000256" key="1">
    <source>
        <dbReference type="SAM" id="MobiDB-lite"/>
    </source>
</evidence>
<sequence>MPRRKPSDWAACTARTGSPVSATVRDQISRPIRSSSARVRDSGANSSVRDRNSATDAATRALSSCGDGSPGSARQPPRGGSTPAHGGPVTAPGTAAVAADSSTDSSSSPADTVTSRVTSSPSSYGFASRTARTASTSNDGGLPKTASAVPAACSRTAAARS</sequence>
<accession>A0AAT9HWF4</accession>
<gene>
    <name evidence="2" type="ORF">SHKM778_80030</name>
</gene>
<feature type="compositionally biased region" description="Low complexity" evidence="1">
    <location>
        <begin position="82"/>
        <end position="123"/>
    </location>
</feature>
<feature type="region of interest" description="Disordered" evidence="1">
    <location>
        <begin position="1"/>
        <end position="161"/>
    </location>
</feature>
<dbReference type="EMBL" id="AP035768">
    <property type="protein sequence ID" value="BFO21615.1"/>
    <property type="molecule type" value="Genomic_DNA"/>
</dbReference>
<dbReference type="AlphaFoldDB" id="A0AAT9HWF4"/>
<name>A0AAT9HWF4_9ACTN</name>
<protein>
    <submittedName>
        <fullName evidence="2">Uncharacterized protein</fullName>
    </submittedName>
</protein>
<feature type="compositionally biased region" description="Polar residues" evidence="1">
    <location>
        <begin position="15"/>
        <end position="47"/>
    </location>
</feature>
<reference evidence="2" key="2">
    <citation type="submission" date="2024-07" db="EMBL/GenBank/DDBJ databases">
        <title>Streptomyces haneummycinica sp. nov., a new antibiotic-producing actinobacterium isolated from marine sediment.</title>
        <authorList>
            <person name="Uemura M."/>
            <person name="Hamada M."/>
            <person name="Hirano S."/>
            <person name="Kobayashi K."/>
            <person name="Ohshiro T."/>
            <person name="Kobayashi T."/>
            <person name="Terahara T."/>
        </authorList>
    </citation>
    <scope>NUCLEOTIDE SEQUENCE</scope>
    <source>
        <strain evidence="2">KM77-8</strain>
    </source>
</reference>